<dbReference type="InterPro" id="IPR014016">
    <property type="entry name" value="UvrD-like_ATP-bd"/>
</dbReference>
<dbReference type="Pfam" id="PF00580">
    <property type="entry name" value="UvrD-helicase"/>
    <property type="match status" value="1"/>
</dbReference>
<evidence type="ECO:0000256" key="1">
    <source>
        <dbReference type="ARBA" id="ARBA00022741"/>
    </source>
</evidence>
<evidence type="ECO:0000256" key="7">
    <source>
        <dbReference type="ARBA" id="ARBA00034808"/>
    </source>
</evidence>
<dbReference type="Gene3D" id="3.40.50.300">
    <property type="entry name" value="P-loop containing nucleotide triphosphate hydrolases"/>
    <property type="match status" value="2"/>
</dbReference>
<gene>
    <name evidence="11" type="ORF">ACFSQ0_00175</name>
</gene>
<dbReference type="RefSeq" id="WP_379042429.1">
    <property type="nucleotide sequence ID" value="NZ_JBHULZ010000002.1"/>
</dbReference>
<dbReference type="PANTHER" id="PTHR11070:SF30">
    <property type="entry name" value="F-BOX DNA HELICASE 1"/>
    <property type="match status" value="1"/>
</dbReference>
<keyword evidence="12" id="KW-1185">Reference proteome</keyword>
<keyword evidence="2 9" id="KW-0378">Hydrolase</keyword>
<dbReference type="InterPro" id="IPR027417">
    <property type="entry name" value="P-loop_NTPase"/>
</dbReference>
<evidence type="ECO:0000313" key="12">
    <source>
        <dbReference type="Proteomes" id="UP001597357"/>
    </source>
</evidence>
<evidence type="ECO:0000313" key="11">
    <source>
        <dbReference type="EMBL" id="MFD2696401.1"/>
    </source>
</evidence>
<feature type="domain" description="UvrD-like helicase ATP-binding" evidence="10">
    <location>
        <begin position="1"/>
        <end position="285"/>
    </location>
</feature>
<dbReference type="Proteomes" id="UP001597357">
    <property type="component" value="Unassembled WGS sequence"/>
</dbReference>
<evidence type="ECO:0000259" key="10">
    <source>
        <dbReference type="PROSITE" id="PS51198"/>
    </source>
</evidence>
<keyword evidence="5" id="KW-0413">Isomerase</keyword>
<evidence type="ECO:0000256" key="2">
    <source>
        <dbReference type="ARBA" id="ARBA00022801"/>
    </source>
</evidence>
<name>A0ABW5S9A9_9FLAO</name>
<evidence type="ECO:0000256" key="4">
    <source>
        <dbReference type="ARBA" id="ARBA00022840"/>
    </source>
</evidence>
<dbReference type="PROSITE" id="PS51198">
    <property type="entry name" value="UVRD_HELICASE_ATP_BIND"/>
    <property type="match status" value="1"/>
</dbReference>
<comment type="catalytic activity">
    <reaction evidence="8">
        <text>ATP + H2O = ADP + phosphate + H(+)</text>
        <dbReference type="Rhea" id="RHEA:13065"/>
        <dbReference type="ChEBI" id="CHEBI:15377"/>
        <dbReference type="ChEBI" id="CHEBI:15378"/>
        <dbReference type="ChEBI" id="CHEBI:30616"/>
        <dbReference type="ChEBI" id="CHEBI:43474"/>
        <dbReference type="ChEBI" id="CHEBI:456216"/>
        <dbReference type="EC" id="5.6.2.4"/>
    </reaction>
</comment>
<proteinExistence type="predicted"/>
<sequence>MKLTKEQKAIINSEGNIRINAIAGSGKTTTVIEYAASRPKTAKILYLVFNKSVKTEAIHKFKQKGLSNVKVETAHSLAHRYIVRKHNYRVCQGYKSHELVPILGLFEDSQRHGAYILANHINKLASYYCNSDAERVSDLKYLETLTDPKAKGFVSKYLDTIVEKTEYFIERMDKGEIDIIHDFYLKKYQLSFPKLKYDYILFDEGQDASAAMLDIFMSQEATKVIVGDTHQQIYSWRYAVNSLEKTQFKTYNLSTSFRFNQDIADLAKSTLDLKRNVVEYNAVSIQGKGNCDTIQTKAILARTNLGLLVNAIEYVVEENKASKIYFEGNINSYTYAEDGASLYDILNLHQDKKHLIRDTLIKGMKDLEDLEDYIKKTEDVQLGLMVEVVKKYGDKIPTIIKEIKTKHINSDRKDEAEIIFSTVHRSKGMEYDAVKLAADFIDKDRIQHLQDEYEGLLADRINEEINLLYVAITRVKNTLVIPENYIPDYFKSSPNIKPIAVPVEEDQQIDGNSPIAKEIQKKYPNAFTPWTFEQDQILKQGLRDGITIKGIATTLERSTKSIRARMKVLSIE</sequence>
<evidence type="ECO:0000256" key="8">
    <source>
        <dbReference type="ARBA" id="ARBA00048988"/>
    </source>
</evidence>
<keyword evidence="3 9" id="KW-0347">Helicase</keyword>
<dbReference type="PANTHER" id="PTHR11070">
    <property type="entry name" value="UVRD / RECB / PCRA DNA HELICASE FAMILY MEMBER"/>
    <property type="match status" value="1"/>
</dbReference>
<feature type="binding site" evidence="9">
    <location>
        <begin position="21"/>
        <end position="28"/>
    </location>
    <ligand>
        <name>ATP</name>
        <dbReference type="ChEBI" id="CHEBI:30616"/>
    </ligand>
</feature>
<dbReference type="EC" id="5.6.2.4" evidence="7"/>
<keyword evidence="4 9" id="KW-0067">ATP-binding</keyword>
<dbReference type="SUPFAM" id="SSF52540">
    <property type="entry name" value="P-loop containing nucleoside triphosphate hydrolases"/>
    <property type="match status" value="1"/>
</dbReference>
<evidence type="ECO:0000256" key="3">
    <source>
        <dbReference type="ARBA" id="ARBA00022806"/>
    </source>
</evidence>
<protein>
    <recommendedName>
        <fullName evidence="7">DNA 3'-5' helicase</fullName>
        <ecNumber evidence="7">5.6.2.4</ecNumber>
    </recommendedName>
</protein>
<dbReference type="Pfam" id="PF13361">
    <property type="entry name" value="UvrD_C"/>
    <property type="match status" value="1"/>
</dbReference>
<dbReference type="InterPro" id="IPR014017">
    <property type="entry name" value="DNA_helicase_UvrD-like_C"/>
</dbReference>
<dbReference type="InterPro" id="IPR000212">
    <property type="entry name" value="DNA_helicase_UvrD/REP"/>
</dbReference>
<dbReference type="EMBL" id="JBHULZ010000002">
    <property type="protein sequence ID" value="MFD2696401.1"/>
    <property type="molecule type" value="Genomic_DNA"/>
</dbReference>
<evidence type="ECO:0000256" key="9">
    <source>
        <dbReference type="PROSITE-ProRule" id="PRU00560"/>
    </source>
</evidence>
<evidence type="ECO:0000256" key="6">
    <source>
        <dbReference type="ARBA" id="ARBA00034617"/>
    </source>
</evidence>
<comment type="catalytic activity">
    <reaction evidence="6">
        <text>Couples ATP hydrolysis with the unwinding of duplex DNA by translocating in the 3'-5' direction.</text>
        <dbReference type="EC" id="5.6.2.4"/>
    </reaction>
</comment>
<accession>A0ABW5S9A9</accession>
<reference evidence="12" key="1">
    <citation type="journal article" date="2019" name="Int. J. Syst. Evol. Microbiol.">
        <title>The Global Catalogue of Microorganisms (GCM) 10K type strain sequencing project: providing services to taxonomists for standard genome sequencing and annotation.</title>
        <authorList>
            <consortium name="The Broad Institute Genomics Platform"/>
            <consortium name="The Broad Institute Genome Sequencing Center for Infectious Disease"/>
            <person name="Wu L."/>
            <person name="Ma J."/>
        </authorList>
    </citation>
    <scope>NUCLEOTIDE SEQUENCE [LARGE SCALE GENOMIC DNA]</scope>
    <source>
        <strain evidence="12">KCTC 42255</strain>
    </source>
</reference>
<organism evidence="11 12">
    <name type="scientific">Mesonia sediminis</name>
    <dbReference type="NCBI Taxonomy" id="1703946"/>
    <lineage>
        <taxon>Bacteria</taxon>
        <taxon>Pseudomonadati</taxon>
        <taxon>Bacteroidota</taxon>
        <taxon>Flavobacteriia</taxon>
        <taxon>Flavobacteriales</taxon>
        <taxon>Flavobacteriaceae</taxon>
        <taxon>Mesonia</taxon>
    </lineage>
</organism>
<evidence type="ECO:0000256" key="5">
    <source>
        <dbReference type="ARBA" id="ARBA00023235"/>
    </source>
</evidence>
<keyword evidence="1 9" id="KW-0547">Nucleotide-binding</keyword>
<comment type="caution">
    <text evidence="11">The sequence shown here is derived from an EMBL/GenBank/DDBJ whole genome shotgun (WGS) entry which is preliminary data.</text>
</comment>